<dbReference type="EMBL" id="JAHHUM010002019">
    <property type="protein sequence ID" value="KAK5607639.1"/>
    <property type="molecule type" value="Genomic_DNA"/>
</dbReference>
<reference evidence="1 2" key="1">
    <citation type="submission" date="2021-06" db="EMBL/GenBank/DDBJ databases">
        <authorList>
            <person name="Palmer J.M."/>
        </authorList>
    </citation>
    <scope>NUCLEOTIDE SEQUENCE [LARGE SCALE GENOMIC DNA]</scope>
    <source>
        <strain evidence="1 2">MEX-2019</strain>
        <tissue evidence="1">Muscle</tissue>
    </source>
</reference>
<dbReference type="AlphaFoldDB" id="A0AAV9RFH4"/>
<organism evidence="1 2">
    <name type="scientific">Crenichthys baileyi</name>
    <name type="common">White River springfish</name>
    <dbReference type="NCBI Taxonomy" id="28760"/>
    <lineage>
        <taxon>Eukaryota</taxon>
        <taxon>Metazoa</taxon>
        <taxon>Chordata</taxon>
        <taxon>Craniata</taxon>
        <taxon>Vertebrata</taxon>
        <taxon>Euteleostomi</taxon>
        <taxon>Actinopterygii</taxon>
        <taxon>Neopterygii</taxon>
        <taxon>Teleostei</taxon>
        <taxon>Neoteleostei</taxon>
        <taxon>Acanthomorphata</taxon>
        <taxon>Ovalentaria</taxon>
        <taxon>Atherinomorphae</taxon>
        <taxon>Cyprinodontiformes</taxon>
        <taxon>Goodeidae</taxon>
        <taxon>Crenichthys</taxon>
    </lineage>
</organism>
<comment type="caution">
    <text evidence="1">The sequence shown here is derived from an EMBL/GenBank/DDBJ whole genome shotgun (WGS) entry which is preliminary data.</text>
</comment>
<dbReference type="Proteomes" id="UP001311232">
    <property type="component" value="Unassembled WGS sequence"/>
</dbReference>
<gene>
    <name evidence="1" type="ORF">CRENBAI_008448</name>
</gene>
<proteinExistence type="predicted"/>
<name>A0AAV9RFH4_9TELE</name>
<protein>
    <submittedName>
        <fullName evidence="1">Uncharacterized protein</fullName>
    </submittedName>
</protein>
<accession>A0AAV9RFH4</accession>
<sequence>MYRYYQSSDKISLRLSLLPPRFSGFAVIFWSKHCFAFSQRGHTETSSPNAYSGQGHDENLVLVSTGENLSSTNLVVQIRLRGNTSLMMSETTDPKVTGLKIVHAHCS</sequence>
<evidence type="ECO:0000313" key="1">
    <source>
        <dbReference type="EMBL" id="KAK5607639.1"/>
    </source>
</evidence>
<evidence type="ECO:0000313" key="2">
    <source>
        <dbReference type="Proteomes" id="UP001311232"/>
    </source>
</evidence>
<keyword evidence="2" id="KW-1185">Reference proteome</keyword>